<keyword evidence="2" id="KW-0812">Transmembrane</keyword>
<name>W7UB40_RUMFL</name>
<gene>
    <name evidence="3" type="ORF">RF007C_13110</name>
</gene>
<organism evidence="3 4">
    <name type="scientific">Ruminococcus flavefaciens 007c</name>
    <dbReference type="NCBI Taxonomy" id="1341157"/>
    <lineage>
        <taxon>Bacteria</taxon>
        <taxon>Bacillati</taxon>
        <taxon>Bacillota</taxon>
        <taxon>Clostridia</taxon>
        <taxon>Eubacteriales</taxon>
        <taxon>Oscillospiraceae</taxon>
        <taxon>Ruminococcus</taxon>
    </lineage>
</organism>
<evidence type="ECO:0000256" key="2">
    <source>
        <dbReference type="SAM" id="Phobius"/>
    </source>
</evidence>
<comment type="caution">
    <text evidence="3">The sequence shown here is derived from an EMBL/GenBank/DDBJ whole genome shotgun (WGS) entry which is preliminary data.</text>
</comment>
<feature type="region of interest" description="Disordered" evidence="1">
    <location>
        <begin position="333"/>
        <end position="364"/>
    </location>
</feature>
<feature type="compositionally biased region" description="Polar residues" evidence="1">
    <location>
        <begin position="342"/>
        <end position="364"/>
    </location>
</feature>
<dbReference type="RefSeq" id="WP_037301312.1">
    <property type="nucleotide sequence ID" value="NZ_ATAX01000036.1"/>
</dbReference>
<dbReference type="OrthoDB" id="1817438at2"/>
<dbReference type="Proteomes" id="UP000019365">
    <property type="component" value="Unassembled WGS sequence"/>
</dbReference>
<keyword evidence="4" id="KW-1185">Reference proteome</keyword>
<dbReference type="eggNOG" id="ENOG5032IRA">
    <property type="taxonomic scope" value="Bacteria"/>
</dbReference>
<sequence length="479" mass="52835">MNERKILEAINMIDDDLIKEASADDKVPENVGKGFDNDITVSGVERYSRIKWHRFAAIASSVLLIAGIGAFGIHLLKNGSFKLNEGETPVNAPSAAEYAAEAETEATTVRAEPTEALPEKIFTAPELPAELKGKKIMDLQPEYCYAFNIEELENNAENSDNIIFGKVGGITYESKGGTAYTRIALLAAGDVRGQVSEGEKVIVDLVGGYISYKDKAGELLNMTGGKYGDGTNMTEEEMENTYYHEIVESGEVPIIGKEYAFFVGAKGKDSYEVIGLEYGILYKHCSSYIQRTRQGYNIYTLDELEAMLSASKKNSSDNVPVTGTVPADEEITTTEASEERNNTAVTTMTQTEVQWKTSPANASTLPKPVTVTTAAVHYPDEKTTTGAPVNPYAPGLHEPGFGWSNYLSWYPEDTTWLYNILEGLDYRPYTCDGIPEGIINGSNGLVYKLNFSERWVWRNGPNGQEEADMPEELYRYFVN</sequence>
<reference evidence="3 4" key="1">
    <citation type="journal article" date="2014" name="PLoS ONE">
        <title>Rumen cellulosomics: divergent fiber-degrading strategies revealed by comparative genome-wide analysis of six ruminococcal strains.</title>
        <authorList>
            <person name="Dassa B."/>
            <person name="Borovok I."/>
            <person name="Ruimy-Israeli V."/>
            <person name="Lamed R."/>
            <person name="Flint H.J."/>
            <person name="Duncan S.H."/>
            <person name="Henrissat B."/>
            <person name="Coutinho P."/>
            <person name="Morrison M."/>
            <person name="Mosoni P."/>
            <person name="Yeoman C.J."/>
            <person name="White B.A."/>
            <person name="Bayer E.A."/>
        </authorList>
    </citation>
    <scope>NUCLEOTIDE SEQUENCE [LARGE SCALE GENOMIC DNA]</scope>
    <source>
        <strain evidence="3 4">007c</strain>
    </source>
</reference>
<evidence type="ECO:0000256" key="1">
    <source>
        <dbReference type="SAM" id="MobiDB-lite"/>
    </source>
</evidence>
<accession>W7UB40</accession>
<feature type="transmembrane region" description="Helical" evidence="2">
    <location>
        <begin position="55"/>
        <end position="76"/>
    </location>
</feature>
<dbReference type="AlphaFoldDB" id="W7UB40"/>
<keyword evidence="2" id="KW-0472">Membrane</keyword>
<dbReference type="PATRIC" id="fig|1341157.4.peg.3059"/>
<evidence type="ECO:0000313" key="3">
    <source>
        <dbReference type="EMBL" id="EWM52286.1"/>
    </source>
</evidence>
<dbReference type="EMBL" id="ATAX01000036">
    <property type="protein sequence ID" value="EWM52286.1"/>
    <property type="molecule type" value="Genomic_DNA"/>
</dbReference>
<evidence type="ECO:0000313" key="4">
    <source>
        <dbReference type="Proteomes" id="UP000019365"/>
    </source>
</evidence>
<protein>
    <submittedName>
        <fullName evidence="3">Uncharacterized protein</fullName>
    </submittedName>
</protein>
<proteinExistence type="predicted"/>
<keyword evidence="2" id="KW-1133">Transmembrane helix</keyword>